<evidence type="ECO:0000313" key="3">
    <source>
        <dbReference type="Proteomes" id="UP000214646"/>
    </source>
</evidence>
<sequence>MTETPNANQGTEPAAPGAPLIGTPAIPQIGDPTLPNPR</sequence>
<evidence type="ECO:0000256" key="1">
    <source>
        <dbReference type="SAM" id="MobiDB-lite"/>
    </source>
</evidence>
<feature type="compositionally biased region" description="Polar residues" evidence="1">
    <location>
        <begin position="1"/>
        <end position="11"/>
    </location>
</feature>
<keyword evidence="3" id="KW-1185">Reference proteome</keyword>
<dbReference type="AlphaFoldDB" id="A0A225D5Z7"/>
<name>A0A225D5Z7_9BACT</name>
<evidence type="ECO:0000313" key="2">
    <source>
        <dbReference type="EMBL" id="OWK36403.1"/>
    </source>
</evidence>
<organism evidence="2 3">
    <name type="scientific">Fimbriiglobus ruber</name>
    <dbReference type="NCBI Taxonomy" id="1908690"/>
    <lineage>
        <taxon>Bacteria</taxon>
        <taxon>Pseudomonadati</taxon>
        <taxon>Planctomycetota</taxon>
        <taxon>Planctomycetia</taxon>
        <taxon>Gemmatales</taxon>
        <taxon>Gemmataceae</taxon>
        <taxon>Fimbriiglobus</taxon>
    </lineage>
</organism>
<feature type="region of interest" description="Disordered" evidence="1">
    <location>
        <begin position="1"/>
        <end position="38"/>
    </location>
</feature>
<reference evidence="3" key="1">
    <citation type="submission" date="2017-06" db="EMBL/GenBank/DDBJ databases">
        <title>Genome analysis of Fimbriiglobus ruber SP5, the first member of the order Planctomycetales with confirmed chitinolytic capability.</title>
        <authorList>
            <person name="Ravin N.V."/>
            <person name="Rakitin A.L."/>
            <person name="Ivanova A.A."/>
            <person name="Beletsky A.V."/>
            <person name="Kulichevskaya I.S."/>
            <person name="Mardanov A.V."/>
            <person name="Dedysh S.N."/>
        </authorList>
    </citation>
    <scope>NUCLEOTIDE SEQUENCE [LARGE SCALE GENOMIC DNA]</scope>
    <source>
        <strain evidence="3">SP5</strain>
    </source>
</reference>
<comment type="caution">
    <text evidence="2">The sequence shown here is derived from an EMBL/GenBank/DDBJ whole genome shotgun (WGS) entry which is preliminary data.</text>
</comment>
<dbReference type="Proteomes" id="UP000214646">
    <property type="component" value="Unassembled WGS sequence"/>
</dbReference>
<proteinExistence type="predicted"/>
<dbReference type="EMBL" id="NIDE01000017">
    <property type="protein sequence ID" value="OWK36403.1"/>
    <property type="molecule type" value="Genomic_DNA"/>
</dbReference>
<protein>
    <submittedName>
        <fullName evidence="2">Uncharacterized protein</fullName>
    </submittedName>
</protein>
<gene>
    <name evidence="2" type="ORF">FRUB_08966</name>
</gene>
<accession>A0A225D5Z7</accession>